<evidence type="ECO:0000313" key="3">
    <source>
        <dbReference type="Proteomes" id="UP000030134"/>
    </source>
</evidence>
<keyword evidence="1" id="KW-1133">Transmembrane helix</keyword>
<protein>
    <submittedName>
        <fullName evidence="2">Uncharacterized protein</fullName>
    </submittedName>
</protein>
<dbReference type="EMBL" id="JQZW01000009">
    <property type="protein sequence ID" value="KGN97742.1"/>
    <property type="molecule type" value="Genomic_DNA"/>
</dbReference>
<keyword evidence="1" id="KW-0812">Transmembrane</keyword>
<feature type="transmembrane region" description="Helical" evidence="1">
    <location>
        <begin position="31"/>
        <end position="50"/>
    </location>
</feature>
<evidence type="ECO:0000313" key="2">
    <source>
        <dbReference type="EMBL" id="KGN97742.1"/>
    </source>
</evidence>
<name>A0A0A2G5N7_9PORP</name>
<dbReference type="AlphaFoldDB" id="A0A0A2G5N7"/>
<reference evidence="2 3" key="1">
    <citation type="submission" date="2014-08" db="EMBL/GenBank/DDBJ databases">
        <title>Porphyromonas gingivicanis strain:COT-022_OH1391 Genome sequencing.</title>
        <authorList>
            <person name="Wallis C."/>
            <person name="Deusch O."/>
            <person name="O'Flynn C."/>
            <person name="Davis I."/>
            <person name="Jospin G."/>
            <person name="Darling A.E."/>
            <person name="Coil D.A."/>
            <person name="Alexiev A."/>
            <person name="Horsfall A."/>
            <person name="Kirkwood N."/>
            <person name="Harris S."/>
            <person name="Eisen J.A."/>
        </authorList>
    </citation>
    <scope>NUCLEOTIDE SEQUENCE [LARGE SCALE GENOMIC DNA]</scope>
    <source>
        <strain evidence="3">COT-022 OH1391</strain>
    </source>
</reference>
<dbReference type="Proteomes" id="UP000030134">
    <property type="component" value="Unassembled WGS sequence"/>
</dbReference>
<proteinExistence type="predicted"/>
<keyword evidence="1" id="KW-0472">Membrane</keyword>
<sequence>MASTERKRPLYPEKHRDYTLSNRSSSSSLRYFYSGGFFLLVVFALFSCGAEPPRGARLQLHWKGAKGDSTELFLHLTDSLGQSSVKTIWLTDASGRETLHFPLTSTTEALLYPTTGEWAFALQLAPRREVRLDLDCSSPRLHTAQGYPEADLRRKFVRQEKETLQALDRIAQRLYTEGSKLSAQEWRKATEEERKLEQKLQTQAAHFIVANKEKLGIAALADEYFPSFEGALDFLHLYPNESLPHHLLRLNNYIAYWKSRSTDTLWRDPDLFPMPSTLRKVWEKEPSTPRYLLIAMTDSLWRNDMQRTMHKALRADSLSQSLFILAQSAPQSDSLISTNTTQQKIAWADSLALMPHYYTQHPTPLIVRHIMRHWGVQDMPYFLLISEENRIIYRGKNLSRALDTMRKARGNS</sequence>
<organism evidence="2 3">
    <name type="scientific">Porphyromonas gingivicanis</name>
    <dbReference type="NCBI Taxonomy" id="266762"/>
    <lineage>
        <taxon>Bacteria</taxon>
        <taxon>Pseudomonadati</taxon>
        <taxon>Bacteroidota</taxon>
        <taxon>Bacteroidia</taxon>
        <taxon>Bacteroidales</taxon>
        <taxon>Porphyromonadaceae</taxon>
        <taxon>Porphyromonas</taxon>
    </lineage>
</organism>
<gene>
    <name evidence="2" type="ORF">HQ36_05595</name>
</gene>
<comment type="caution">
    <text evidence="2">The sequence shown here is derived from an EMBL/GenBank/DDBJ whole genome shotgun (WGS) entry which is preliminary data.</text>
</comment>
<evidence type="ECO:0000256" key="1">
    <source>
        <dbReference type="SAM" id="Phobius"/>
    </source>
</evidence>
<keyword evidence="3" id="KW-1185">Reference proteome</keyword>
<accession>A0A0A2G5N7</accession>